<dbReference type="EMBL" id="JALLBG020000014">
    <property type="protein sequence ID" value="KAL3772189.1"/>
    <property type="molecule type" value="Genomic_DNA"/>
</dbReference>
<protein>
    <submittedName>
        <fullName evidence="2">Uncharacterized protein</fullName>
    </submittedName>
</protein>
<evidence type="ECO:0000313" key="2">
    <source>
        <dbReference type="EMBL" id="KAL3772189.1"/>
    </source>
</evidence>
<proteinExistence type="predicted"/>
<comment type="caution">
    <text evidence="2">The sequence shown here is derived from an EMBL/GenBank/DDBJ whole genome shotgun (WGS) entry which is preliminary data.</text>
</comment>
<sequence>MTMTMSRVPPVLPLLAHAVGPFRTPCCKSLCANANGGYSSLPLCLFRGMQDYDERHQCQCQRQQQQQQQQQLQRHFHQTSYPTPMQFKRQTMTSARRGSTTSKMPAKSDHFLIPGFQPRAIASGGDDDSNIMNMMSMGAPSPGTLPILDAAVILSPGRYCKKSSWSASYHRHRGTKSGIDAAQRLIRARREFMDLIQTELLGIQCNDDMRKANHLTTRKMYALTGHGVPNGLLRHFTNVARSWLRLLQNNPTSTILGSGDDNGRQIIQQPTSTIEPLPHDDVSSSSSSSSSPPIMKILLTNSPNSTLLDQSRVQFINAYNVTTNAPSFPSEWEHDFEMYMVVMDRMASRLAAVATPPPIALPASSSSSSTTSSITSDIDNPTQHYEQPLHDNDKIVRIDPIATGRKESSILTPAILQQWNVTIMNGEALPRCLLPKNTIISSSTNHRRIRGEGKDDEDTHTTTPPMLSLEWVKKTKKDNNDCWKVILRLQDSSNCVGDDDRTKNDGGLINPTSVSLVFEGDYHMAPL</sequence>
<organism evidence="2 3">
    <name type="scientific">Discostella pseudostelligera</name>
    <dbReference type="NCBI Taxonomy" id="259834"/>
    <lineage>
        <taxon>Eukaryota</taxon>
        <taxon>Sar</taxon>
        <taxon>Stramenopiles</taxon>
        <taxon>Ochrophyta</taxon>
        <taxon>Bacillariophyta</taxon>
        <taxon>Coscinodiscophyceae</taxon>
        <taxon>Thalassiosirophycidae</taxon>
        <taxon>Stephanodiscales</taxon>
        <taxon>Stephanodiscaceae</taxon>
        <taxon>Discostella</taxon>
    </lineage>
</organism>
<evidence type="ECO:0000256" key="1">
    <source>
        <dbReference type="SAM" id="MobiDB-lite"/>
    </source>
</evidence>
<evidence type="ECO:0000313" key="3">
    <source>
        <dbReference type="Proteomes" id="UP001530293"/>
    </source>
</evidence>
<name>A0ABD3N7W0_9STRA</name>
<gene>
    <name evidence="2" type="ORF">ACHAWU_000537</name>
</gene>
<feature type="region of interest" description="Disordered" evidence="1">
    <location>
        <begin position="271"/>
        <end position="294"/>
    </location>
</feature>
<feature type="compositionally biased region" description="Low complexity" evidence="1">
    <location>
        <begin position="361"/>
        <end position="376"/>
    </location>
</feature>
<accession>A0ABD3N7W0</accession>
<reference evidence="2 3" key="1">
    <citation type="submission" date="2024-10" db="EMBL/GenBank/DDBJ databases">
        <title>Updated reference genomes for cyclostephanoid diatoms.</title>
        <authorList>
            <person name="Roberts W.R."/>
            <person name="Alverson A.J."/>
        </authorList>
    </citation>
    <scope>NUCLEOTIDE SEQUENCE [LARGE SCALE GENOMIC DNA]</scope>
    <source>
        <strain evidence="2 3">AJA232-27</strain>
    </source>
</reference>
<dbReference type="AlphaFoldDB" id="A0ABD3N7W0"/>
<dbReference type="Proteomes" id="UP001530293">
    <property type="component" value="Unassembled WGS sequence"/>
</dbReference>
<keyword evidence="3" id="KW-1185">Reference proteome</keyword>
<feature type="region of interest" description="Disordered" evidence="1">
    <location>
        <begin position="361"/>
        <end position="391"/>
    </location>
</feature>